<dbReference type="Proteomes" id="UP001168528">
    <property type="component" value="Unassembled WGS sequence"/>
</dbReference>
<dbReference type="EMBL" id="JAUKPO010000002">
    <property type="protein sequence ID" value="MDO1445833.1"/>
    <property type="molecule type" value="Genomic_DNA"/>
</dbReference>
<reference evidence="5" key="1">
    <citation type="submission" date="2023-07" db="EMBL/GenBank/DDBJ databases">
        <title>The genome sequence of Rhodocytophaga aerolata KACC 12507.</title>
        <authorList>
            <person name="Zhang X."/>
        </authorList>
    </citation>
    <scope>NUCLEOTIDE SEQUENCE</scope>
    <source>
        <strain evidence="5">KACC 12507</strain>
    </source>
</reference>
<evidence type="ECO:0000256" key="3">
    <source>
        <dbReference type="ARBA" id="ARBA00023163"/>
    </source>
</evidence>
<evidence type="ECO:0000256" key="2">
    <source>
        <dbReference type="ARBA" id="ARBA00023125"/>
    </source>
</evidence>
<accession>A0ABT8R173</accession>
<evidence type="ECO:0000259" key="4">
    <source>
        <dbReference type="PROSITE" id="PS50932"/>
    </source>
</evidence>
<dbReference type="PROSITE" id="PS00356">
    <property type="entry name" value="HTH_LACI_1"/>
    <property type="match status" value="1"/>
</dbReference>
<dbReference type="Gene3D" id="1.10.260.40">
    <property type="entry name" value="lambda repressor-like DNA-binding domains"/>
    <property type="match status" value="1"/>
</dbReference>
<evidence type="ECO:0000313" key="6">
    <source>
        <dbReference type="Proteomes" id="UP001168528"/>
    </source>
</evidence>
<dbReference type="PROSITE" id="PS50932">
    <property type="entry name" value="HTH_LACI_2"/>
    <property type="match status" value="1"/>
</dbReference>
<comment type="caution">
    <text evidence="5">The sequence shown here is derived from an EMBL/GenBank/DDBJ whole genome shotgun (WGS) entry which is preliminary data.</text>
</comment>
<keyword evidence="1" id="KW-0805">Transcription regulation</keyword>
<sequence>MNKPTIRIKDIAQKANVSIGTVDRVLHNRGRVSEEVRVKILQIIEELDYQPNMIARTLGTNRTYRIAALIPDGTIDPYWQESQNGIEKAGKELQIYGVQITQYRFNQHDVQAFIDQATALAQANLDGILVAPVFYRESLPFFEQWHALSIPFVLFNTQIEESNSLSYIGQDAFQSGSLAGKLLHYGQPEGCTFLVAHIAEDIANSAHLLGKEKGFRAYFSQQPALASSYKVISADLKKPGDISFFHQLDRLLDHYPDMKGIFVTTSKAYEIATYLQHTPERNIRLVGYDLLEKNLAFMEEGLIDFIINQNPQGQGYWGIQFLADHLVFKKKVALRKNLPLDIITRENLAYYLEAAQ</sequence>
<evidence type="ECO:0000313" key="5">
    <source>
        <dbReference type="EMBL" id="MDO1445833.1"/>
    </source>
</evidence>
<dbReference type="CDD" id="cd01392">
    <property type="entry name" value="HTH_LacI"/>
    <property type="match status" value="1"/>
</dbReference>
<dbReference type="RefSeq" id="WP_302036631.1">
    <property type="nucleotide sequence ID" value="NZ_JAUKPO010000002.1"/>
</dbReference>
<dbReference type="SUPFAM" id="SSF47413">
    <property type="entry name" value="lambda repressor-like DNA-binding domains"/>
    <property type="match status" value="1"/>
</dbReference>
<dbReference type="InterPro" id="IPR000843">
    <property type="entry name" value="HTH_LacI"/>
</dbReference>
<dbReference type="SUPFAM" id="SSF53822">
    <property type="entry name" value="Periplasmic binding protein-like I"/>
    <property type="match status" value="1"/>
</dbReference>
<feature type="domain" description="HTH lacI-type" evidence="4">
    <location>
        <begin position="6"/>
        <end position="60"/>
    </location>
</feature>
<dbReference type="PANTHER" id="PTHR30146">
    <property type="entry name" value="LACI-RELATED TRANSCRIPTIONAL REPRESSOR"/>
    <property type="match status" value="1"/>
</dbReference>
<name>A0ABT8R173_9BACT</name>
<proteinExistence type="predicted"/>
<evidence type="ECO:0000256" key="1">
    <source>
        <dbReference type="ARBA" id="ARBA00023015"/>
    </source>
</evidence>
<protein>
    <submittedName>
        <fullName evidence="5">Substrate-binding domain-containing protein</fullName>
    </submittedName>
</protein>
<keyword evidence="2" id="KW-0238">DNA-binding</keyword>
<dbReference type="Pfam" id="PF13407">
    <property type="entry name" value="Peripla_BP_4"/>
    <property type="match status" value="1"/>
</dbReference>
<dbReference type="SMART" id="SM00354">
    <property type="entry name" value="HTH_LACI"/>
    <property type="match status" value="1"/>
</dbReference>
<keyword evidence="3" id="KW-0804">Transcription</keyword>
<dbReference type="InterPro" id="IPR025997">
    <property type="entry name" value="SBP_2_dom"/>
</dbReference>
<dbReference type="Pfam" id="PF00356">
    <property type="entry name" value="LacI"/>
    <property type="match status" value="1"/>
</dbReference>
<dbReference type="InterPro" id="IPR010982">
    <property type="entry name" value="Lambda_DNA-bd_dom_sf"/>
</dbReference>
<dbReference type="PANTHER" id="PTHR30146:SF144">
    <property type="entry name" value="LACI-FAMILY TRANSCRIPTION REGULATOR"/>
    <property type="match status" value="1"/>
</dbReference>
<keyword evidence="6" id="KW-1185">Reference proteome</keyword>
<organism evidence="5 6">
    <name type="scientific">Rhodocytophaga aerolata</name>
    <dbReference type="NCBI Taxonomy" id="455078"/>
    <lineage>
        <taxon>Bacteria</taxon>
        <taxon>Pseudomonadati</taxon>
        <taxon>Bacteroidota</taxon>
        <taxon>Cytophagia</taxon>
        <taxon>Cytophagales</taxon>
        <taxon>Rhodocytophagaceae</taxon>
        <taxon>Rhodocytophaga</taxon>
    </lineage>
</organism>
<dbReference type="Gene3D" id="3.40.50.2300">
    <property type="match status" value="2"/>
</dbReference>
<gene>
    <name evidence="5" type="ORF">Q0590_06200</name>
</gene>
<dbReference type="InterPro" id="IPR028082">
    <property type="entry name" value="Peripla_BP_I"/>
</dbReference>